<evidence type="ECO:0000256" key="3">
    <source>
        <dbReference type="ARBA" id="ARBA00022692"/>
    </source>
</evidence>
<dbReference type="PANTHER" id="PTHR12677">
    <property type="entry name" value="GOLGI APPARATUS MEMBRANE PROTEIN TVP38-RELATED"/>
    <property type="match status" value="1"/>
</dbReference>
<dbReference type="PANTHER" id="PTHR12677:SF59">
    <property type="entry name" value="GOLGI APPARATUS MEMBRANE PROTEIN TVP38-RELATED"/>
    <property type="match status" value="1"/>
</dbReference>
<reference evidence="8 9" key="1">
    <citation type="submission" date="2016-04" db="EMBL/GenBank/DDBJ databases">
        <title>Genome sequence of Clostridium magnum DSM 2767.</title>
        <authorList>
            <person name="Poehlein A."/>
            <person name="Uhlig R."/>
            <person name="Fischer R."/>
            <person name="Bahl H."/>
            <person name="Daniel R."/>
        </authorList>
    </citation>
    <scope>NUCLEOTIDE SEQUENCE [LARGE SCALE GENOMIC DNA]</scope>
    <source>
        <strain evidence="8 9">DSM 2767</strain>
    </source>
</reference>
<proteinExistence type="inferred from homology"/>
<evidence type="ECO:0000256" key="4">
    <source>
        <dbReference type="ARBA" id="ARBA00022989"/>
    </source>
</evidence>
<name>A0A161Y5A8_9CLOT</name>
<dbReference type="InterPro" id="IPR015414">
    <property type="entry name" value="TMEM64"/>
</dbReference>
<evidence type="ECO:0000313" key="8">
    <source>
        <dbReference type="EMBL" id="KZL93379.1"/>
    </source>
</evidence>
<comment type="subcellular location">
    <subcellularLocation>
        <location evidence="1 6">Cell membrane</location>
        <topology evidence="1 6">Multi-pass membrane protein</topology>
    </subcellularLocation>
</comment>
<keyword evidence="5 6" id="KW-0472">Membrane</keyword>
<feature type="transmembrane region" description="Helical" evidence="6">
    <location>
        <begin position="134"/>
        <end position="155"/>
    </location>
</feature>
<comment type="similarity">
    <text evidence="6">Belongs to the TVP38/TMEM64 family.</text>
</comment>
<feature type="transmembrane region" description="Helical" evidence="6">
    <location>
        <begin position="57"/>
        <end position="78"/>
    </location>
</feature>
<feature type="transmembrane region" description="Helical" evidence="6">
    <location>
        <begin position="90"/>
        <end position="114"/>
    </location>
</feature>
<gene>
    <name evidence="8" type="primary">ydjZ_1</name>
    <name evidence="8" type="ORF">CLMAG_04030</name>
</gene>
<evidence type="ECO:0000256" key="2">
    <source>
        <dbReference type="ARBA" id="ARBA00022475"/>
    </source>
</evidence>
<keyword evidence="3 6" id="KW-0812">Transmembrane</keyword>
<dbReference type="AlphaFoldDB" id="A0A161Y5A8"/>
<evidence type="ECO:0000313" key="9">
    <source>
        <dbReference type="Proteomes" id="UP000076603"/>
    </source>
</evidence>
<dbReference type="OrthoDB" id="3173541at2"/>
<dbReference type="InterPro" id="IPR032816">
    <property type="entry name" value="VTT_dom"/>
</dbReference>
<protein>
    <recommendedName>
        <fullName evidence="6">TVP38/TMEM64 family membrane protein</fullName>
    </recommendedName>
</protein>
<keyword evidence="2 6" id="KW-1003">Cell membrane</keyword>
<comment type="caution">
    <text evidence="8">The sequence shown here is derived from an EMBL/GenBank/DDBJ whole genome shotgun (WGS) entry which is preliminary data.</text>
</comment>
<sequence length="240" mass="27035">MYKKFHKESLNKLSKNKSYIILGLIFIFLIFIAYEYYHRYFLLFKDPAKLKKIIMSYGKYSVLAFFILQVIQVVAFFIPGEIVQIAGGYIYGTTFGSGLSLLGITTGSMMVYFISNFYGKPLIDKIISDKDLKFFQRVLNLGKINSIVFLLYLIPGIPKDVLAYICGVSNITFKNFIFYSTLGRIPGIFISAYFGAKINSGNRITLVAIGIVAVVLFLIGIFKGEKIISSIVRSNSSKES</sequence>
<evidence type="ECO:0000256" key="6">
    <source>
        <dbReference type="RuleBase" id="RU366058"/>
    </source>
</evidence>
<feature type="transmembrane region" description="Helical" evidence="6">
    <location>
        <begin position="202"/>
        <end position="222"/>
    </location>
</feature>
<dbReference type="STRING" id="1121326.CLMAG_04030"/>
<dbReference type="GO" id="GO:0005886">
    <property type="term" value="C:plasma membrane"/>
    <property type="evidence" value="ECO:0007669"/>
    <property type="project" value="UniProtKB-SubCell"/>
</dbReference>
<dbReference type="Pfam" id="PF09335">
    <property type="entry name" value="VTT_dom"/>
    <property type="match status" value="1"/>
</dbReference>
<dbReference type="RefSeq" id="WP_066617204.1">
    <property type="nucleotide sequence ID" value="NZ_FQXL01000015.1"/>
</dbReference>
<dbReference type="EMBL" id="LWAE01000001">
    <property type="protein sequence ID" value="KZL93379.1"/>
    <property type="molecule type" value="Genomic_DNA"/>
</dbReference>
<evidence type="ECO:0000256" key="1">
    <source>
        <dbReference type="ARBA" id="ARBA00004651"/>
    </source>
</evidence>
<organism evidence="8 9">
    <name type="scientific">Clostridium magnum DSM 2767</name>
    <dbReference type="NCBI Taxonomy" id="1121326"/>
    <lineage>
        <taxon>Bacteria</taxon>
        <taxon>Bacillati</taxon>
        <taxon>Bacillota</taxon>
        <taxon>Clostridia</taxon>
        <taxon>Eubacteriales</taxon>
        <taxon>Clostridiaceae</taxon>
        <taxon>Clostridium</taxon>
    </lineage>
</organism>
<dbReference type="Proteomes" id="UP000076603">
    <property type="component" value="Unassembled WGS sequence"/>
</dbReference>
<feature type="domain" description="VTT" evidence="7">
    <location>
        <begin position="78"/>
        <end position="196"/>
    </location>
</feature>
<feature type="transmembrane region" description="Helical" evidence="6">
    <location>
        <begin position="20"/>
        <end position="37"/>
    </location>
</feature>
<keyword evidence="4 6" id="KW-1133">Transmembrane helix</keyword>
<accession>A0A161Y5A8</accession>
<dbReference type="PATRIC" id="fig|1121326.3.peg.380"/>
<keyword evidence="9" id="KW-1185">Reference proteome</keyword>
<evidence type="ECO:0000256" key="5">
    <source>
        <dbReference type="ARBA" id="ARBA00023136"/>
    </source>
</evidence>
<evidence type="ECO:0000259" key="7">
    <source>
        <dbReference type="Pfam" id="PF09335"/>
    </source>
</evidence>